<dbReference type="CDD" id="cd07123">
    <property type="entry name" value="ALDH_F4-17_P5CDH"/>
    <property type="match status" value="1"/>
</dbReference>
<dbReference type="GO" id="GO:0009898">
    <property type="term" value="C:cytoplasmic side of plasma membrane"/>
    <property type="evidence" value="ECO:0007669"/>
    <property type="project" value="TreeGrafter"/>
</dbReference>
<dbReference type="PROSITE" id="PS00687">
    <property type="entry name" value="ALDEHYDE_DEHYDR_GLU"/>
    <property type="match status" value="1"/>
</dbReference>
<evidence type="ECO:0000256" key="3">
    <source>
        <dbReference type="ARBA" id="ARBA00012884"/>
    </source>
</evidence>
<dbReference type="GO" id="GO:0004657">
    <property type="term" value="F:proline dehydrogenase activity"/>
    <property type="evidence" value="ECO:0007669"/>
    <property type="project" value="UniProtKB-ARBA"/>
</dbReference>
<dbReference type="PROSITE" id="PS00070">
    <property type="entry name" value="ALDEHYDE_DEHYDR_CYS"/>
    <property type="match status" value="1"/>
</dbReference>
<keyword evidence="13" id="KW-1185">Reference proteome</keyword>
<dbReference type="AlphaFoldDB" id="A0A0J1FQ67"/>
<dbReference type="PANTHER" id="PTHR42862">
    <property type="entry name" value="DELTA-1-PYRROLINE-5-CARBOXYLATE DEHYDROGENASE 1, ISOFORM A-RELATED"/>
    <property type="match status" value="1"/>
</dbReference>
<evidence type="ECO:0000256" key="9">
    <source>
        <dbReference type="PROSITE-ProRule" id="PRU10007"/>
    </source>
</evidence>
<dbReference type="InterPro" id="IPR016161">
    <property type="entry name" value="Ald_DH/histidinol_DH"/>
</dbReference>
<dbReference type="PANTHER" id="PTHR42862:SF1">
    <property type="entry name" value="DELTA-1-PYRROLINE-5-CARBOXYLATE DEHYDROGENASE 2, ISOFORM A-RELATED"/>
    <property type="match status" value="1"/>
</dbReference>
<dbReference type="EMBL" id="LDZY01000007">
    <property type="protein sequence ID" value="KLU65629.1"/>
    <property type="molecule type" value="Genomic_DNA"/>
</dbReference>
<dbReference type="Pfam" id="PF00171">
    <property type="entry name" value="Aldedh"/>
    <property type="match status" value="1"/>
</dbReference>
<dbReference type="FunFam" id="3.40.605.10:FF:000006">
    <property type="entry name" value="1-pyrroline-5-carboxylate dehydrogenase"/>
    <property type="match status" value="1"/>
</dbReference>
<evidence type="ECO:0000256" key="5">
    <source>
        <dbReference type="ARBA" id="ARBA00023027"/>
    </source>
</evidence>
<keyword evidence="4 10" id="KW-0560">Oxidoreductase</keyword>
<comment type="similarity">
    <text evidence="2 10">Belongs to the aldehyde dehydrogenase family.</text>
</comment>
<evidence type="ECO:0000256" key="8">
    <source>
        <dbReference type="ARBA" id="ARBA00048142"/>
    </source>
</evidence>
<dbReference type="GO" id="GO:0010133">
    <property type="term" value="P:L-proline catabolic process to L-glutamate"/>
    <property type="evidence" value="ECO:0007669"/>
    <property type="project" value="UniProtKB-UniPathway"/>
</dbReference>
<dbReference type="FunFam" id="3.40.309.10:FF:000005">
    <property type="entry name" value="1-pyrroline-5-carboxylate dehydrogenase 1"/>
    <property type="match status" value="1"/>
</dbReference>
<dbReference type="Gene3D" id="3.40.605.10">
    <property type="entry name" value="Aldehyde Dehydrogenase, Chain A, domain 1"/>
    <property type="match status" value="1"/>
</dbReference>
<dbReference type="InterPro" id="IPR005931">
    <property type="entry name" value="P5CDH/ALDH4A1"/>
</dbReference>
<evidence type="ECO:0000256" key="6">
    <source>
        <dbReference type="ARBA" id="ARBA00023062"/>
    </source>
</evidence>
<evidence type="ECO:0000256" key="1">
    <source>
        <dbReference type="ARBA" id="ARBA00004786"/>
    </source>
</evidence>
<dbReference type="EC" id="1.2.1.88" evidence="3"/>
<evidence type="ECO:0000313" key="12">
    <source>
        <dbReference type="EMBL" id="KLU65629.1"/>
    </source>
</evidence>
<reference evidence="12 13" key="1">
    <citation type="submission" date="2015-06" db="EMBL/GenBank/DDBJ databases">
        <title>Draft genome of the moderately acidophilic sulfate reducer Candidatus Desulfosporosinus acididurans strain M1.</title>
        <authorList>
            <person name="Poehlein A."/>
            <person name="Petzsch P."/>
            <person name="Johnson B.D."/>
            <person name="Schloemann M."/>
            <person name="Daniel R."/>
            <person name="Muehling M."/>
        </authorList>
    </citation>
    <scope>NUCLEOTIDE SEQUENCE [LARGE SCALE GENOMIC DNA]</scope>
    <source>
        <strain evidence="12 13">M1</strain>
    </source>
</reference>
<dbReference type="InterPro" id="IPR016163">
    <property type="entry name" value="Ald_DH_C"/>
</dbReference>
<accession>A0A0J1FQ67</accession>
<organism evidence="12 13">
    <name type="scientific">Desulfosporosinus acididurans</name>
    <dbReference type="NCBI Taxonomy" id="476652"/>
    <lineage>
        <taxon>Bacteria</taxon>
        <taxon>Bacillati</taxon>
        <taxon>Bacillota</taxon>
        <taxon>Clostridia</taxon>
        <taxon>Eubacteriales</taxon>
        <taxon>Desulfitobacteriaceae</taxon>
        <taxon>Desulfosporosinus</taxon>
    </lineage>
</organism>
<gene>
    <name evidence="12" type="primary">rocA</name>
    <name evidence="12" type="ORF">DEAC_c22590</name>
</gene>
<feature type="domain" description="Aldehyde dehydrogenase" evidence="11">
    <location>
        <begin position="56"/>
        <end position="513"/>
    </location>
</feature>
<dbReference type="InterPro" id="IPR015590">
    <property type="entry name" value="Aldehyde_DH_dom"/>
</dbReference>
<dbReference type="InterPro" id="IPR050485">
    <property type="entry name" value="Proline_metab_enzyme"/>
</dbReference>
<evidence type="ECO:0000256" key="2">
    <source>
        <dbReference type="ARBA" id="ARBA00009986"/>
    </source>
</evidence>
<dbReference type="PATRIC" id="fig|476652.3.peg.2340"/>
<evidence type="ECO:0000313" key="13">
    <source>
        <dbReference type="Proteomes" id="UP000036356"/>
    </source>
</evidence>
<dbReference type="Gene3D" id="3.40.309.10">
    <property type="entry name" value="Aldehyde Dehydrogenase, Chain A, domain 2"/>
    <property type="match status" value="1"/>
</dbReference>
<dbReference type="Proteomes" id="UP000036356">
    <property type="component" value="Unassembled WGS sequence"/>
</dbReference>
<dbReference type="InterPro" id="IPR016162">
    <property type="entry name" value="Ald_DH_N"/>
</dbReference>
<dbReference type="STRING" id="476652.DEAC_c22590"/>
<dbReference type="SUPFAM" id="SSF53720">
    <property type="entry name" value="ALDH-like"/>
    <property type="match status" value="1"/>
</dbReference>
<evidence type="ECO:0000256" key="4">
    <source>
        <dbReference type="ARBA" id="ARBA00023002"/>
    </source>
</evidence>
<keyword evidence="6" id="KW-0642">Proline metabolism</keyword>
<proteinExistence type="inferred from homology"/>
<dbReference type="RefSeq" id="WP_047810128.1">
    <property type="nucleotide sequence ID" value="NZ_LDZY01000007.1"/>
</dbReference>
<sequence>MNNAYFELKFPENEPVKGYMPGSPERAAIKAELERQLANPVEVPIIIGGKEIRTGNKAPMICPHDHQKVLGEYHVAGEKELLLAIEAAEAAREEWENMPWEHRATIFLKAADLLTGKYRAKVAASCMLGQSKNPFQAEIDAICELADFLRFNTYYAQEIYKQQPMNTPGVWNRVEYRALDGFVAAITPFNFTSIGGNLSTAPTIVGNTVLWKPSSTAVLSNYYFMQILMEAGLPAGVINFVPCRGTDFGRVVVSHPKMAGFHFTGSTAVFNGIWNQVGSNIAKYVSYPRLVGETGGKDFIFAHESADIEALTCAMVLGAYEYQGQKCSAASRAYIPESLWSQLKGRLEEEIGKIKMGDVRDFTNLMNAVIDRSSFLNIKNYLDYARESQDAEIIFGGGCDDSVGYFVEPTVILAKTPNFKTMVEEIFGPVMTVYVYPNDKLEETLKACDTATIYGLTGAVFAQDRAAVIKIAKALDHAAGNFYINDKPTGAVVGQQPFGGSRASGTNDKAGSAINLYRWISQRAIKEAMVPRTVVNYPYMMEE</sequence>
<dbReference type="GO" id="GO:0003842">
    <property type="term" value="F:L-glutamate gamma-semialdehyde dehydrogenase activity"/>
    <property type="evidence" value="ECO:0007669"/>
    <property type="project" value="UniProtKB-EC"/>
</dbReference>
<keyword evidence="5" id="KW-0520">NAD</keyword>
<comment type="catalytic activity">
    <reaction evidence="8">
        <text>L-glutamate 5-semialdehyde + NAD(+) + H2O = L-glutamate + NADH + 2 H(+)</text>
        <dbReference type="Rhea" id="RHEA:30235"/>
        <dbReference type="ChEBI" id="CHEBI:15377"/>
        <dbReference type="ChEBI" id="CHEBI:15378"/>
        <dbReference type="ChEBI" id="CHEBI:29985"/>
        <dbReference type="ChEBI" id="CHEBI:57540"/>
        <dbReference type="ChEBI" id="CHEBI:57945"/>
        <dbReference type="ChEBI" id="CHEBI:58066"/>
        <dbReference type="EC" id="1.2.1.88"/>
    </reaction>
</comment>
<evidence type="ECO:0000256" key="10">
    <source>
        <dbReference type="RuleBase" id="RU003345"/>
    </source>
</evidence>
<protein>
    <recommendedName>
        <fullName evidence="7">L-glutamate gamma-semialdehyde dehydrogenase</fullName>
        <ecNumber evidence="3">1.2.1.88</ecNumber>
    </recommendedName>
    <alternativeName>
        <fullName evidence="7">L-glutamate gamma-semialdehyde dehydrogenase</fullName>
    </alternativeName>
</protein>
<comment type="pathway">
    <text evidence="1">Amino-acid degradation; L-proline degradation into L-glutamate; L-glutamate from L-proline: step 2/2.</text>
</comment>
<dbReference type="InterPro" id="IPR029510">
    <property type="entry name" value="Ald_DH_CS_GLU"/>
</dbReference>
<name>A0A0J1FQ67_9FIRM</name>
<feature type="active site" evidence="9">
    <location>
        <position position="293"/>
    </location>
</feature>
<dbReference type="InterPro" id="IPR016160">
    <property type="entry name" value="Ald_DH_CS_CYS"/>
</dbReference>
<evidence type="ECO:0000256" key="7">
    <source>
        <dbReference type="ARBA" id="ARBA00032259"/>
    </source>
</evidence>
<evidence type="ECO:0000259" key="11">
    <source>
        <dbReference type="Pfam" id="PF00171"/>
    </source>
</evidence>
<dbReference type="UniPathway" id="UPA00261">
    <property type="reaction ID" value="UER00374"/>
</dbReference>
<dbReference type="NCBIfam" id="TIGR01236">
    <property type="entry name" value="D1pyr5carbox1"/>
    <property type="match status" value="1"/>
</dbReference>
<comment type="caution">
    <text evidence="12">The sequence shown here is derived from an EMBL/GenBank/DDBJ whole genome shotgun (WGS) entry which is preliminary data.</text>
</comment>